<dbReference type="Proteomes" id="UP001597012">
    <property type="component" value="Unassembled WGS sequence"/>
</dbReference>
<proteinExistence type="predicted"/>
<gene>
    <name evidence="4" type="ORF">ACFQZJ_01885</name>
</gene>
<name>A0ABW3AZ77_9FLAO</name>
<accession>A0ABW3AZ77</accession>
<reference evidence="5" key="1">
    <citation type="journal article" date="2019" name="Int. J. Syst. Evol. Microbiol.">
        <title>The Global Catalogue of Microorganisms (GCM) 10K type strain sequencing project: providing services to taxonomists for standard genome sequencing and annotation.</title>
        <authorList>
            <consortium name="The Broad Institute Genomics Platform"/>
            <consortium name="The Broad Institute Genome Sequencing Center for Infectious Disease"/>
            <person name="Wu L."/>
            <person name="Ma J."/>
        </authorList>
    </citation>
    <scope>NUCLEOTIDE SEQUENCE [LARGE SCALE GENOMIC DNA]</scope>
    <source>
        <strain evidence="5">CCUG 61948</strain>
    </source>
</reference>
<dbReference type="PANTHER" id="PTHR46797:SF1">
    <property type="entry name" value="METHYLPHOSPHONATE SYNTHASE"/>
    <property type="match status" value="1"/>
</dbReference>
<evidence type="ECO:0000259" key="3">
    <source>
        <dbReference type="PROSITE" id="PS50943"/>
    </source>
</evidence>
<evidence type="ECO:0000256" key="1">
    <source>
        <dbReference type="ARBA" id="ARBA00023125"/>
    </source>
</evidence>
<evidence type="ECO:0000313" key="4">
    <source>
        <dbReference type="EMBL" id="MFD0796195.1"/>
    </source>
</evidence>
<dbReference type="PANTHER" id="PTHR46797">
    <property type="entry name" value="HTH-TYPE TRANSCRIPTIONAL REGULATOR"/>
    <property type="match status" value="1"/>
</dbReference>
<dbReference type="Gene3D" id="1.10.260.40">
    <property type="entry name" value="lambda repressor-like DNA-binding domains"/>
    <property type="match status" value="1"/>
</dbReference>
<evidence type="ECO:0000313" key="5">
    <source>
        <dbReference type="Proteomes" id="UP001597012"/>
    </source>
</evidence>
<dbReference type="CDD" id="cd00093">
    <property type="entry name" value="HTH_XRE"/>
    <property type="match status" value="1"/>
</dbReference>
<feature type="transmembrane region" description="Helical" evidence="2">
    <location>
        <begin position="219"/>
        <end position="239"/>
    </location>
</feature>
<feature type="transmembrane region" description="Helical" evidence="2">
    <location>
        <begin position="181"/>
        <end position="207"/>
    </location>
</feature>
<dbReference type="SUPFAM" id="SSF47413">
    <property type="entry name" value="lambda repressor-like DNA-binding domains"/>
    <property type="match status" value="1"/>
</dbReference>
<sequence>MQQPELGNKIIALRKQKGFTQEELVERCNINVRTLQRIENGEVSPRSYTIKTILSALDHDYEELYGEEKTTAKDSIVLGSETEVKSVKFLLTLAAISGILYLLVGPFEAFLDYYRFGGERMVFGLGGHVFIKIVSYFSYALFIYGFLIIGKLYQNYLMKIAAVLLISVLLLFYSYDIVSLFYASVLPIEGILVAQSIIVGTLGLLFGISLIKSSKEWGVLGYVAGGLELFTAFCFLIVILALVGLVTQFPTVIVEVVLLIKIRQMVKK</sequence>
<feature type="transmembrane region" description="Helical" evidence="2">
    <location>
        <begin position="129"/>
        <end position="149"/>
    </location>
</feature>
<organism evidence="4 5">
    <name type="scientific">Maribacter chungangensis</name>
    <dbReference type="NCBI Taxonomy" id="1069117"/>
    <lineage>
        <taxon>Bacteria</taxon>
        <taxon>Pseudomonadati</taxon>
        <taxon>Bacteroidota</taxon>
        <taxon>Flavobacteriia</taxon>
        <taxon>Flavobacteriales</taxon>
        <taxon>Flavobacteriaceae</taxon>
        <taxon>Maribacter</taxon>
    </lineage>
</organism>
<dbReference type="PROSITE" id="PS50943">
    <property type="entry name" value="HTH_CROC1"/>
    <property type="match status" value="1"/>
</dbReference>
<feature type="transmembrane region" description="Helical" evidence="2">
    <location>
        <begin position="156"/>
        <end position="175"/>
    </location>
</feature>
<protein>
    <submittedName>
        <fullName evidence="4">Helix-turn-helix domain-containing protein</fullName>
    </submittedName>
</protein>
<feature type="transmembrane region" description="Helical" evidence="2">
    <location>
        <begin position="245"/>
        <end position="262"/>
    </location>
</feature>
<dbReference type="InterPro" id="IPR050807">
    <property type="entry name" value="TransReg_Diox_bact_type"/>
</dbReference>
<dbReference type="EMBL" id="JBHTHY010000003">
    <property type="protein sequence ID" value="MFD0796195.1"/>
    <property type="molecule type" value="Genomic_DNA"/>
</dbReference>
<feature type="transmembrane region" description="Helical" evidence="2">
    <location>
        <begin position="89"/>
        <end position="109"/>
    </location>
</feature>
<evidence type="ECO:0000256" key="2">
    <source>
        <dbReference type="SAM" id="Phobius"/>
    </source>
</evidence>
<keyword evidence="2" id="KW-0472">Membrane</keyword>
<dbReference type="RefSeq" id="WP_379931879.1">
    <property type="nucleotide sequence ID" value="NZ_JBHTHY010000003.1"/>
</dbReference>
<keyword evidence="2" id="KW-0812">Transmembrane</keyword>
<keyword evidence="5" id="KW-1185">Reference proteome</keyword>
<keyword evidence="2" id="KW-1133">Transmembrane helix</keyword>
<comment type="caution">
    <text evidence="4">The sequence shown here is derived from an EMBL/GenBank/DDBJ whole genome shotgun (WGS) entry which is preliminary data.</text>
</comment>
<keyword evidence="1" id="KW-0238">DNA-binding</keyword>
<dbReference type="InterPro" id="IPR001387">
    <property type="entry name" value="Cro/C1-type_HTH"/>
</dbReference>
<feature type="domain" description="HTH cro/C1-type" evidence="3">
    <location>
        <begin position="10"/>
        <end position="64"/>
    </location>
</feature>
<dbReference type="InterPro" id="IPR010982">
    <property type="entry name" value="Lambda_DNA-bd_dom_sf"/>
</dbReference>
<dbReference type="Pfam" id="PF01381">
    <property type="entry name" value="HTH_3"/>
    <property type="match status" value="1"/>
</dbReference>
<dbReference type="SMART" id="SM00530">
    <property type="entry name" value="HTH_XRE"/>
    <property type="match status" value="1"/>
</dbReference>